<keyword evidence="12" id="KW-0325">Glycoprotein</keyword>
<dbReference type="SUPFAM" id="SSF56112">
    <property type="entry name" value="Protein kinase-like (PK-like)"/>
    <property type="match status" value="1"/>
</dbReference>
<dbReference type="InterPro" id="IPR000719">
    <property type="entry name" value="Prot_kinase_dom"/>
</dbReference>
<reference evidence="14" key="1">
    <citation type="submission" date="2020-01" db="EMBL/GenBank/DDBJ databases">
        <title>Genome sequence of Kobresia littledalei, the first chromosome-level genome in the family Cyperaceae.</title>
        <authorList>
            <person name="Qu G."/>
        </authorList>
    </citation>
    <scope>NUCLEOTIDE SEQUENCE</scope>
    <source>
        <strain evidence="14">C.B.Clarke</strain>
        <tissue evidence="14">Leaf</tissue>
    </source>
</reference>
<keyword evidence="8 14" id="KW-0418">Kinase</keyword>
<dbReference type="Gene3D" id="1.10.510.10">
    <property type="entry name" value="Transferase(Phosphotransferase) domain 1"/>
    <property type="match status" value="1"/>
</dbReference>
<keyword evidence="3" id="KW-0808">Transferase</keyword>
<evidence type="ECO:0000256" key="5">
    <source>
        <dbReference type="ARBA" id="ARBA00022729"/>
    </source>
</evidence>
<keyword evidence="14" id="KW-0675">Receptor</keyword>
<evidence type="ECO:0000256" key="2">
    <source>
        <dbReference type="ARBA" id="ARBA00022527"/>
    </source>
</evidence>
<evidence type="ECO:0000256" key="9">
    <source>
        <dbReference type="ARBA" id="ARBA00022840"/>
    </source>
</evidence>
<evidence type="ECO:0000256" key="8">
    <source>
        <dbReference type="ARBA" id="ARBA00022777"/>
    </source>
</evidence>
<dbReference type="InterPro" id="IPR001245">
    <property type="entry name" value="Ser-Thr/Tyr_kinase_cat_dom"/>
</dbReference>
<evidence type="ECO:0000256" key="12">
    <source>
        <dbReference type="ARBA" id="ARBA00023180"/>
    </source>
</evidence>
<evidence type="ECO:0000256" key="1">
    <source>
        <dbReference type="ARBA" id="ARBA00004167"/>
    </source>
</evidence>
<dbReference type="PANTHER" id="PTHR27006">
    <property type="entry name" value="PROMASTIGOTE SURFACE ANTIGEN PROTEIN PSA"/>
    <property type="match status" value="1"/>
</dbReference>
<keyword evidence="7" id="KW-0547">Nucleotide-binding</keyword>
<evidence type="ECO:0000256" key="4">
    <source>
        <dbReference type="ARBA" id="ARBA00022692"/>
    </source>
</evidence>
<dbReference type="InterPro" id="IPR011009">
    <property type="entry name" value="Kinase-like_dom_sf"/>
</dbReference>
<evidence type="ECO:0000256" key="10">
    <source>
        <dbReference type="ARBA" id="ARBA00022989"/>
    </source>
</evidence>
<evidence type="ECO:0000256" key="11">
    <source>
        <dbReference type="ARBA" id="ARBA00023136"/>
    </source>
</evidence>
<keyword evidence="14" id="KW-0430">Lectin</keyword>
<dbReference type="Gene3D" id="3.30.200.20">
    <property type="entry name" value="Phosphorylase Kinase, domain 1"/>
    <property type="match status" value="1"/>
</dbReference>
<comment type="subcellular location">
    <subcellularLocation>
        <location evidence="1">Membrane</location>
        <topology evidence="1">Single-pass membrane protein</topology>
    </subcellularLocation>
</comment>
<dbReference type="GO" id="GO:0030246">
    <property type="term" value="F:carbohydrate binding"/>
    <property type="evidence" value="ECO:0007669"/>
    <property type="project" value="UniProtKB-KW"/>
</dbReference>
<organism evidence="14 15">
    <name type="scientific">Carex littledalei</name>
    <dbReference type="NCBI Taxonomy" id="544730"/>
    <lineage>
        <taxon>Eukaryota</taxon>
        <taxon>Viridiplantae</taxon>
        <taxon>Streptophyta</taxon>
        <taxon>Embryophyta</taxon>
        <taxon>Tracheophyta</taxon>
        <taxon>Spermatophyta</taxon>
        <taxon>Magnoliopsida</taxon>
        <taxon>Liliopsida</taxon>
        <taxon>Poales</taxon>
        <taxon>Cyperaceae</taxon>
        <taxon>Cyperoideae</taxon>
        <taxon>Cariceae</taxon>
        <taxon>Carex</taxon>
        <taxon>Carex subgen. Euthyceras</taxon>
    </lineage>
</organism>
<feature type="domain" description="Protein kinase" evidence="13">
    <location>
        <begin position="25"/>
        <end position="221"/>
    </location>
</feature>
<keyword evidence="6" id="KW-0677">Repeat</keyword>
<evidence type="ECO:0000256" key="3">
    <source>
        <dbReference type="ARBA" id="ARBA00022679"/>
    </source>
</evidence>
<evidence type="ECO:0000256" key="6">
    <source>
        <dbReference type="ARBA" id="ARBA00022737"/>
    </source>
</evidence>
<dbReference type="PANTHER" id="PTHR27006:SF606">
    <property type="entry name" value="INTERLEUKIN-1 RECEPTOR-ASSOCIATED KINASE 4"/>
    <property type="match status" value="1"/>
</dbReference>
<dbReference type="OrthoDB" id="6219513at2759"/>
<keyword evidence="2" id="KW-0723">Serine/threonine-protein kinase</keyword>
<dbReference type="GO" id="GO:0016020">
    <property type="term" value="C:membrane"/>
    <property type="evidence" value="ECO:0007669"/>
    <property type="project" value="UniProtKB-SubCell"/>
</dbReference>
<dbReference type="EMBL" id="SWLB01000020">
    <property type="protein sequence ID" value="KAF3325250.1"/>
    <property type="molecule type" value="Genomic_DNA"/>
</dbReference>
<dbReference type="GO" id="GO:0004674">
    <property type="term" value="F:protein serine/threonine kinase activity"/>
    <property type="evidence" value="ECO:0007669"/>
    <property type="project" value="UniProtKB-KW"/>
</dbReference>
<evidence type="ECO:0000256" key="7">
    <source>
        <dbReference type="ARBA" id="ARBA00022741"/>
    </source>
</evidence>
<evidence type="ECO:0000259" key="13">
    <source>
        <dbReference type="PROSITE" id="PS50011"/>
    </source>
</evidence>
<keyword evidence="15" id="KW-1185">Reference proteome</keyword>
<keyword evidence="9" id="KW-0067">ATP-binding</keyword>
<dbReference type="GO" id="GO:0005524">
    <property type="term" value="F:ATP binding"/>
    <property type="evidence" value="ECO:0007669"/>
    <property type="project" value="UniProtKB-KW"/>
</dbReference>
<dbReference type="PROSITE" id="PS50011">
    <property type="entry name" value="PROTEIN_KINASE_DOM"/>
    <property type="match status" value="1"/>
</dbReference>
<dbReference type="AlphaFoldDB" id="A0A833QHW6"/>
<keyword evidence="10" id="KW-1133">Transmembrane helix</keyword>
<protein>
    <submittedName>
        <fullName evidence="14">G-type lectin S-receptor-like serine/threonine-protein kinase</fullName>
    </submittedName>
</protein>
<comment type="caution">
    <text evidence="14">The sequence shown here is derived from an EMBL/GenBank/DDBJ whole genome shotgun (WGS) entry which is preliminary data.</text>
</comment>
<evidence type="ECO:0000313" key="14">
    <source>
        <dbReference type="EMBL" id="KAF3325250.1"/>
    </source>
</evidence>
<keyword evidence="4" id="KW-0812">Transmembrane</keyword>
<keyword evidence="5" id="KW-0732">Signal</keyword>
<sequence>MLILNPSAQYKVFDLDTLRNATHNFSEKNKLGQGGFGPVYKGTLPNGQQLAVKRLSGSSLQGLREMTNEVEFLAKLKHKNLVELLGCCIEKKENILCYEFLPNGSLDKILFGRATYLVSYAWRHWKNNTIDELKDPMLEDLYLEEVTKCVHIALLCVQEEPSVRPNMEAVNHMLADSAIPNLPSKWRPIIDIITSEESSITIRSSLSGQSSDTKTTRSDLD</sequence>
<name>A0A833QHW6_9POAL</name>
<gene>
    <name evidence="14" type="ORF">FCM35_KLT10321</name>
</gene>
<evidence type="ECO:0000313" key="15">
    <source>
        <dbReference type="Proteomes" id="UP000623129"/>
    </source>
</evidence>
<dbReference type="Proteomes" id="UP000623129">
    <property type="component" value="Unassembled WGS sequence"/>
</dbReference>
<dbReference type="FunFam" id="3.30.200.20:FF:000142">
    <property type="entry name" value="Cysteine-rich receptor-like protein kinase 10"/>
    <property type="match status" value="1"/>
</dbReference>
<accession>A0A833QHW6</accession>
<proteinExistence type="predicted"/>
<dbReference type="Pfam" id="PF07714">
    <property type="entry name" value="PK_Tyr_Ser-Thr"/>
    <property type="match status" value="1"/>
</dbReference>
<keyword evidence="11" id="KW-0472">Membrane</keyword>